<dbReference type="Gene3D" id="3.40.50.300">
    <property type="entry name" value="P-loop containing nucleotide triphosphate hydrolases"/>
    <property type="match status" value="1"/>
</dbReference>
<dbReference type="InterPro" id="IPR050678">
    <property type="entry name" value="DNA_Partitioning_ATPase"/>
</dbReference>
<protein>
    <submittedName>
        <fullName evidence="2">ParA family protein</fullName>
    </submittedName>
</protein>
<dbReference type="Pfam" id="PF13614">
    <property type="entry name" value="AAA_31"/>
    <property type="match status" value="1"/>
</dbReference>
<accession>A0A9E4ZA92</accession>
<comment type="caution">
    <text evidence="2">The sequence shown here is derived from an EMBL/GenBank/DDBJ whole genome shotgun (WGS) entry which is preliminary data.</text>
</comment>
<sequence>MALTIAVHSYKGGSGKTSFAINLASAYASVGKSVCLLDVDLKAPSSFNYLLPEAKHWVNDIFEGRYGVMDVIKDVSKEMGTKGAFYVGYSNPDILAVREVSSKDRKWQSKALKLLMTAKRDLSDAGIDVVILDTGAGVDFTSVNAIAVADYVISVGRPGASRQRSMEQVIGGVYMPLDKDCYIIENMCHNDNPTDLSGKKFDLPVLASIPCMCDVAVRCDNEVLVLTEPDHSFSKKIYDVMESLDKITS</sequence>
<dbReference type="EMBL" id="JAGSOI010000001">
    <property type="protein sequence ID" value="MCM1985506.1"/>
    <property type="molecule type" value="Genomic_DNA"/>
</dbReference>
<dbReference type="RefSeq" id="WP_250866877.1">
    <property type="nucleotide sequence ID" value="NZ_JAGSOI010000001.1"/>
</dbReference>
<dbReference type="Proteomes" id="UP001056766">
    <property type="component" value="Unassembled WGS sequence"/>
</dbReference>
<dbReference type="AlphaFoldDB" id="A0A9E4ZA92"/>
<gene>
    <name evidence="2" type="ORF">KDK67_00495</name>
</gene>
<dbReference type="PANTHER" id="PTHR13696">
    <property type="entry name" value="P-LOOP CONTAINING NUCLEOSIDE TRIPHOSPHATE HYDROLASE"/>
    <property type="match status" value="1"/>
</dbReference>
<evidence type="ECO:0000313" key="3">
    <source>
        <dbReference type="Proteomes" id="UP001056766"/>
    </source>
</evidence>
<proteinExistence type="predicted"/>
<name>A0A9E4ZA92_9EURY</name>
<reference evidence="2" key="1">
    <citation type="journal article" date="2021" name="mSystems">
        <title>Bacteria and Archaea Synergistically Convert Glycine Betaine to Biogenic Methane in the Formosa Cold Seep of the South China Sea.</title>
        <authorList>
            <person name="Li L."/>
            <person name="Zhang W."/>
            <person name="Zhang S."/>
            <person name="Song L."/>
            <person name="Sun Q."/>
            <person name="Zhang H."/>
            <person name="Xiang H."/>
            <person name="Dong X."/>
        </authorList>
    </citation>
    <scope>NUCLEOTIDE SEQUENCE</scope>
    <source>
        <strain evidence="2">LLY</strain>
    </source>
</reference>
<evidence type="ECO:0000259" key="1">
    <source>
        <dbReference type="Pfam" id="PF13614"/>
    </source>
</evidence>
<reference evidence="2" key="2">
    <citation type="submission" date="2021-04" db="EMBL/GenBank/DDBJ databases">
        <authorList>
            <person name="Dong X."/>
        </authorList>
    </citation>
    <scope>NUCLEOTIDE SEQUENCE</scope>
    <source>
        <strain evidence="2">LLY</strain>
    </source>
</reference>
<organism evidence="2 3">
    <name type="scientific">Methanococcoides seepicolus</name>
    <dbReference type="NCBI Taxonomy" id="2828780"/>
    <lineage>
        <taxon>Archaea</taxon>
        <taxon>Methanobacteriati</taxon>
        <taxon>Methanobacteriota</taxon>
        <taxon>Stenosarchaea group</taxon>
        <taxon>Methanomicrobia</taxon>
        <taxon>Methanosarcinales</taxon>
        <taxon>Methanosarcinaceae</taxon>
        <taxon>Methanococcoides</taxon>
    </lineage>
</organism>
<feature type="domain" description="AAA" evidence="1">
    <location>
        <begin position="4"/>
        <end position="154"/>
    </location>
</feature>
<dbReference type="InterPro" id="IPR027417">
    <property type="entry name" value="P-loop_NTPase"/>
</dbReference>
<keyword evidence="3" id="KW-1185">Reference proteome</keyword>
<dbReference type="SUPFAM" id="SSF52540">
    <property type="entry name" value="P-loop containing nucleoside triphosphate hydrolases"/>
    <property type="match status" value="1"/>
</dbReference>
<evidence type="ECO:0000313" key="2">
    <source>
        <dbReference type="EMBL" id="MCM1985506.1"/>
    </source>
</evidence>
<dbReference type="InterPro" id="IPR025669">
    <property type="entry name" value="AAA_dom"/>
</dbReference>
<dbReference type="PANTHER" id="PTHR13696:SF52">
    <property type="entry name" value="PARA FAMILY PROTEIN CT_582"/>
    <property type="match status" value="1"/>
</dbReference>